<feature type="region of interest" description="Disordered" evidence="3">
    <location>
        <begin position="485"/>
        <end position="532"/>
    </location>
</feature>
<feature type="compositionally biased region" description="Low complexity" evidence="3">
    <location>
        <begin position="931"/>
        <end position="950"/>
    </location>
</feature>
<dbReference type="EMBL" id="KZ613953">
    <property type="protein sequence ID" value="PMD34776.1"/>
    <property type="molecule type" value="Genomic_DNA"/>
</dbReference>
<feature type="compositionally biased region" description="Low complexity" evidence="3">
    <location>
        <begin position="1369"/>
        <end position="1380"/>
    </location>
</feature>
<feature type="compositionally biased region" description="Polar residues" evidence="3">
    <location>
        <begin position="728"/>
        <end position="741"/>
    </location>
</feature>
<feature type="region of interest" description="Disordered" evidence="3">
    <location>
        <begin position="624"/>
        <end position="711"/>
    </location>
</feature>
<feature type="compositionally biased region" description="Polar residues" evidence="3">
    <location>
        <begin position="1203"/>
        <end position="1236"/>
    </location>
</feature>
<feature type="region of interest" description="Disordered" evidence="3">
    <location>
        <begin position="1062"/>
        <end position="1270"/>
    </location>
</feature>
<feature type="region of interest" description="Disordered" evidence="3">
    <location>
        <begin position="727"/>
        <end position="766"/>
    </location>
</feature>
<dbReference type="Proteomes" id="UP000235786">
    <property type="component" value="Unassembled WGS sequence"/>
</dbReference>
<evidence type="ECO:0000256" key="2">
    <source>
        <dbReference type="ARBA" id="ARBA00023242"/>
    </source>
</evidence>
<protein>
    <submittedName>
        <fullName evidence="4">Uncharacterized protein</fullName>
    </submittedName>
</protein>
<feature type="compositionally biased region" description="Low complexity" evidence="3">
    <location>
        <begin position="808"/>
        <end position="818"/>
    </location>
</feature>
<feature type="region of interest" description="Disordered" evidence="3">
    <location>
        <begin position="1002"/>
        <end position="1032"/>
    </location>
</feature>
<proteinExistence type="predicted"/>
<evidence type="ECO:0000256" key="1">
    <source>
        <dbReference type="ARBA" id="ARBA00004123"/>
    </source>
</evidence>
<feature type="compositionally biased region" description="Polar residues" evidence="3">
    <location>
        <begin position="1182"/>
        <end position="1194"/>
    </location>
</feature>
<feature type="region of interest" description="Disordered" evidence="3">
    <location>
        <begin position="781"/>
        <end position="952"/>
    </location>
</feature>
<dbReference type="GO" id="GO:0005634">
    <property type="term" value="C:nucleus"/>
    <property type="evidence" value="ECO:0007669"/>
    <property type="project" value="UniProtKB-SubCell"/>
</dbReference>
<feature type="compositionally biased region" description="Polar residues" evidence="3">
    <location>
        <begin position="1125"/>
        <end position="1155"/>
    </location>
</feature>
<comment type="subcellular location">
    <subcellularLocation>
        <location evidence="1">Nucleus</location>
    </subcellularLocation>
</comment>
<feature type="region of interest" description="Disordered" evidence="3">
    <location>
        <begin position="126"/>
        <end position="279"/>
    </location>
</feature>
<evidence type="ECO:0000313" key="5">
    <source>
        <dbReference type="Proteomes" id="UP000235786"/>
    </source>
</evidence>
<feature type="compositionally biased region" description="Polar residues" evidence="3">
    <location>
        <begin position="676"/>
        <end position="694"/>
    </location>
</feature>
<feature type="compositionally biased region" description="Polar residues" evidence="3">
    <location>
        <begin position="514"/>
        <end position="532"/>
    </location>
</feature>
<dbReference type="InterPro" id="IPR000637">
    <property type="entry name" value="HMGI/Y_DNA-bd_CS"/>
</dbReference>
<organism evidence="4 5">
    <name type="scientific">Hyaloscypha variabilis (strain UAMH 11265 / GT02V1 / F)</name>
    <name type="common">Meliniomyces variabilis</name>
    <dbReference type="NCBI Taxonomy" id="1149755"/>
    <lineage>
        <taxon>Eukaryota</taxon>
        <taxon>Fungi</taxon>
        <taxon>Dikarya</taxon>
        <taxon>Ascomycota</taxon>
        <taxon>Pezizomycotina</taxon>
        <taxon>Leotiomycetes</taxon>
        <taxon>Helotiales</taxon>
        <taxon>Hyaloscyphaceae</taxon>
        <taxon>Hyaloscypha</taxon>
        <taxon>Hyaloscypha variabilis</taxon>
    </lineage>
</organism>
<reference evidence="4 5" key="1">
    <citation type="submission" date="2016-04" db="EMBL/GenBank/DDBJ databases">
        <title>A degradative enzymes factory behind the ericoid mycorrhizal symbiosis.</title>
        <authorList>
            <consortium name="DOE Joint Genome Institute"/>
            <person name="Martino E."/>
            <person name="Morin E."/>
            <person name="Grelet G."/>
            <person name="Kuo A."/>
            <person name="Kohler A."/>
            <person name="Daghino S."/>
            <person name="Barry K."/>
            <person name="Choi C."/>
            <person name="Cichocki N."/>
            <person name="Clum A."/>
            <person name="Copeland A."/>
            <person name="Hainaut M."/>
            <person name="Haridas S."/>
            <person name="Labutti K."/>
            <person name="Lindquist E."/>
            <person name="Lipzen A."/>
            <person name="Khouja H.-R."/>
            <person name="Murat C."/>
            <person name="Ohm R."/>
            <person name="Olson A."/>
            <person name="Spatafora J."/>
            <person name="Veneault-Fourrey C."/>
            <person name="Henrissat B."/>
            <person name="Grigoriev I."/>
            <person name="Martin F."/>
            <person name="Perotto S."/>
        </authorList>
    </citation>
    <scope>NUCLEOTIDE SEQUENCE [LARGE SCALE GENOMIC DNA]</scope>
    <source>
        <strain evidence="4 5">F</strain>
    </source>
</reference>
<feature type="region of interest" description="Disordered" evidence="3">
    <location>
        <begin position="1286"/>
        <end position="1321"/>
    </location>
</feature>
<feature type="compositionally biased region" description="Polar residues" evidence="3">
    <location>
        <begin position="1286"/>
        <end position="1313"/>
    </location>
</feature>
<evidence type="ECO:0000256" key="3">
    <source>
        <dbReference type="SAM" id="MobiDB-lite"/>
    </source>
</evidence>
<dbReference type="STRING" id="1149755.A0A2J6R8E3"/>
<feature type="compositionally biased region" description="Low complexity" evidence="3">
    <location>
        <begin position="781"/>
        <end position="797"/>
    </location>
</feature>
<keyword evidence="2" id="KW-0539">Nucleus</keyword>
<feature type="region of interest" description="Disordered" evidence="3">
    <location>
        <begin position="1364"/>
        <end position="1396"/>
    </location>
</feature>
<feature type="region of interest" description="Disordered" evidence="3">
    <location>
        <begin position="58"/>
        <end position="100"/>
    </location>
</feature>
<accession>A0A2J6R8E3</accession>
<dbReference type="PROSITE" id="PS00354">
    <property type="entry name" value="HMGI_Y"/>
    <property type="match status" value="1"/>
</dbReference>
<feature type="region of interest" description="Disordered" evidence="3">
    <location>
        <begin position="461"/>
        <end position="480"/>
    </location>
</feature>
<gene>
    <name evidence="4" type="ORF">L207DRAFT_534067</name>
</gene>
<feature type="compositionally biased region" description="Polar residues" evidence="3">
    <location>
        <begin position="840"/>
        <end position="866"/>
    </location>
</feature>
<sequence length="1473" mass="160328">MWSVGLMKDFGLQVVFLAQSVEVNAGGAQFFHLSTSKQTKHQQPRFDAATINMDEALLSSPDPLNDTPTFHSPAKPRRSTRARQSLPLHGNSPKKQTFELDVGNDLSPQKIRVTVEAGDSDVENACPDYVVDGSPSRIRAQTNRRRERTTTTTIPVKGLSDSEDETQEVATPKRGRGRPKKSTGTPVPAKKRGRAGTPTRKNGGRRKSIGDLVDGDDSEDINFQIGKGVEIGPGKVRSRSRSRSTKGTSRKSTPAVRQTEFSDKLISSTTSKKGRGRRKTLLPDEVVEVLEDEGSGNNIDDQYAEIPRLLEDLDSNSVEAPSAYSTIRSITTVGGDVPDITLAVFDPGNETPHRIGWSSPRVVEAPIASSTSRYVDIYPSPSASPEKSHLSQYGEESIAMVSAPQSDMYEPAEQEDYENDYGDGQYEEEIEDDVGELREFDTILESEGFSMISVDSVPSLREHLSSPANQPEKDVPRPTRNKSLLSVKAADAADQNDSFSSIPDEVLEAATPGRKTQNRNILSVQNRSANDSFSSIPPEVLEAATPARKSLVSKLLRKKSLGMEDSFSSIAPDILEAATPAKGGPKRVISAAKSKPAETCEDSFSAIPSAVLVAATPAATRQPRLESTRLTVPGARPSVSPADALDSATRRLPTPEETPSPPGDTISKHDSAPITKASSSRSTARNSLHNPSQDSSLIHSHMPSSPPSIAPRRYTYTAHLRQHRQLNPDVTQTPSIVFSSPSLPPPIPGARGQPDLAPAPEQNQRPTLSPIVRAGRALQDVVVPSSPRSRSQSLGSPFKSPAADRKSSSSAIRQSRPSPLQERRAGPLPRLDLNGELAGLSSQRRSWTSSNQQEDPFSNRGPSQPRSPSPEEKQQYSLDIPGQRRHSDPRLSSIRYEADSVRSDDAMSWQAEEEISLPEGTTSISNIAVPAASSRGSLLESESSSNSAMTSEKRYAVEREAVRRQIASADSSKVIVIDSDSDVNDNHDHEDEDFGLLLETLNSSSPVVPPPREPIKDAFERPRRSKIPSPWRKNSKRLVYSDELSRLESPIVDRVALAKDLAKEATSQPVTVRRIETPVYSDETDPADLSGWQIPQKSNFKPRVRESNLDLSALLASPEKPLPRLTTSSRQASFQRDSSLSQASSDGKATGMSESSETKPGPVTGFTPIPQKSGFNPRARTEFSSSPIKQTSFAPTIFGGPMTINSTRPPSRLPQASSPISRPLRNSSPSRTNSLPAQHILSDQVAPSVCSEETESSSFISHEEKENQPMQNRTLKWTETLHLQSASAFVQTPRPTTSPTKSCLRSPLKTPSANYVPGNASPNKGVTFVSSSPIPDSPATAPLSSTTWSKDHWRVLDSILQSWKPENQSSPSSSDSSGSNSGEGIRSEQPRKRRNSTRVISRLLGKKVSGQGESMRFEQWHLEAVDEFRGCVPGWEEKVVAMRVFALIVGEERRALGLVGSSTEDDWRKEVVK</sequence>
<keyword evidence="5" id="KW-1185">Reference proteome</keyword>
<feature type="compositionally biased region" description="Basic and acidic residues" evidence="3">
    <location>
        <begin position="896"/>
        <end position="905"/>
    </location>
</feature>
<dbReference type="OrthoDB" id="3946221at2759"/>
<evidence type="ECO:0000313" key="4">
    <source>
        <dbReference type="EMBL" id="PMD34776.1"/>
    </source>
</evidence>
<dbReference type="GO" id="GO:0006355">
    <property type="term" value="P:regulation of DNA-templated transcription"/>
    <property type="evidence" value="ECO:0007669"/>
    <property type="project" value="InterPro"/>
</dbReference>
<name>A0A2J6R8E3_HYAVF</name>
<feature type="compositionally biased region" description="Basic and acidic residues" evidence="3">
    <location>
        <begin position="1013"/>
        <end position="1022"/>
    </location>
</feature>